<feature type="non-terminal residue" evidence="2">
    <location>
        <position position="1"/>
    </location>
</feature>
<feature type="transmembrane region" description="Helical" evidence="1">
    <location>
        <begin position="188"/>
        <end position="216"/>
    </location>
</feature>
<feature type="transmembrane region" description="Helical" evidence="1">
    <location>
        <begin position="571"/>
        <end position="595"/>
    </location>
</feature>
<keyword evidence="1" id="KW-1133">Transmembrane helix</keyword>
<keyword evidence="1" id="KW-0472">Membrane</keyword>
<feature type="transmembrane region" description="Helical" evidence="1">
    <location>
        <begin position="298"/>
        <end position="317"/>
    </location>
</feature>
<feature type="non-terminal residue" evidence="2">
    <location>
        <position position="605"/>
    </location>
</feature>
<evidence type="ECO:0000313" key="3">
    <source>
        <dbReference type="Proteomes" id="UP000708208"/>
    </source>
</evidence>
<gene>
    <name evidence="2" type="ORF">AFUS01_LOCUS27800</name>
</gene>
<feature type="transmembrane region" description="Helical" evidence="1">
    <location>
        <begin position="223"/>
        <end position="243"/>
    </location>
</feature>
<feature type="transmembrane region" description="Helical" evidence="1">
    <location>
        <begin position="427"/>
        <end position="452"/>
    </location>
</feature>
<feature type="transmembrane region" description="Helical" evidence="1">
    <location>
        <begin position="255"/>
        <end position="277"/>
    </location>
</feature>
<sequence length="605" mass="69429">MECEPLIMALEFAFQRLFKWENFPSTFKTDAYFGKLEWKADHPLRMLKFYCCWDAIHLILHLWSLCNYATNSFEIVLDIAYLAGYYLGIVGKVNTILQGKDVCNTFNAMSVASQCIIGRGLTTRGINISSVKASEKKNVTQVIFPVRRPSICETLVGIMFEYERKLETRVFQAKKLKHVLVESRKTKYFYLVFFVVFSTIITDLICIALGLLFIIYSDSKRFIYGWIPTSFRFPGLLLAFSALELFHYLLIINHLSFYVIGICVFGSHVIMLCLDLIEQREKLTIKERLTYYSWIRILIGRANVSVGLLYTLHIFGLLPLHLSSMFGMIKFSGNFHYVLFVGNITAYCAAVPIIIYGMADVPPAAYGFRATIMKRILSRKRSNGSKDKGSISHPAFEYANWWTRFLSKFENLNDALVLLKKSRYCSLMYVFVIIPLISDIMPIVGGMTFLVYSDRTRYVYGWIPAGFKSPVLLTAFTAIETFHYYILKNHLLFYVECNFISLFGTMEWLKQLNFRRDTRNIAKKLKCYSLLRLYVGGGNSCMGMLLMFQAIGLIPVHVATNFVLIKYPGKIWLFLYGIVIVLSGYCMIVSVIIYGMTGVVTLTSS</sequence>
<feature type="transmembrane region" description="Helical" evidence="1">
    <location>
        <begin position="491"/>
        <end position="509"/>
    </location>
</feature>
<dbReference type="Proteomes" id="UP000708208">
    <property type="component" value="Unassembled WGS sequence"/>
</dbReference>
<proteinExistence type="predicted"/>
<protein>
    <submittedName>
        <fullName evidence="2">Uncharacterized protein</fullName>
    </submittedName>
</protein>
<dbReference type="AlphaFoldDB" id="A0A8J2KIU4"/>
<feature type="transmembrane region" description="Helical" evidence="1">
    <location>
        <begin position="337"/>
        <end position="359"/>
    </location>
</feature>
<reference evidence="2" key="1">
    <citation type="submission" date="2021-06" db="EMBL/GenBank/DDBJ databases">
        <authorList>
            <person name="Hodson N. C."/>
            <person name="Mongue J. A."/>
            <person name="Jaron S. K."/>
        </authorList>
    </citation>
    <scope>NUCLEOTIDE SEQUENCE</scope>
</reference>
<organism evidence="2 3">
    <name type="scientific">Allacma fusca</name>
    <dbReference type="NCBI Taxonomy" id="39272"/>
    <lineage>
        <taxon>Eukaryota</taxon>
        <taxon>Metazoa</taxon>
        <taxon>Ecdysozoa</taxon>
        <taxon>Arthropoda</taxon>
        <taxon>Hexapoda</taxon>
        <taxon>Collembola</taxon>
        <taxon>Symphypleona</taxon>
        <taxon>Sminthuridae</taxon>
        <taxon>Allacma</taxon>
    </lineage>
</organism>
<accession>A0A8J2KIU4</accession>
<dbReference type="EMBL" id="CAJVCH010388968">
    <property type="protein sequence ID" value="CAG7817222.1"/>
    <property type="molecule type" value="Genomic_DNA"/>
</dbReference>
<evidence type="ECO:0000313" key="2">
    <source>
        <dbReference type="EMBL" id="CAG7817222.1"/>
    </source>
</evidence>
<keyword evidence="3" id="KW-1185">Reference proteome</keyword>
<evidence type="ECO:0000256" key="1">
    <source>
        <dbReference type="SAM" id="Phobius"/>
    </source>
</evidence>
<name>A0A8J2KIU4_9HEXA</name>
<feature type="transmembrane region" description="Helical" evidence="1">
    <location>
        <begin position="530"/>
        <end position="551"/>
    </location>
</feature>
<keyword evidence="1" id="KW-0812">Transmembrane</keyword>
<comment type="caution">
    <text evidence="2">The sequence shown here is derived from an EMBL/GenBank/DDBJ whole genome shotgun (WGS) entry which is preliminary data.</text>
</comment>